<dbReference type="EMBL" id="AYRZ02000010">
    <property type="protein sequence ID" value="PHT70675.1"/>
    <property type="molecule type" value="Genomic_DNA"/>
</dbReference>
<comment type="caution">
    <text evidence="2">The sequence shown here is derived from an EMBL/GenBank/DDBJ whole genome shotgun (WGS) entry which is preliminary data.</text>
</comment>
<feature type="compositionally biased region" description="Polar residues" evidence="1">
    <location>
        <begin position="45"/>
        <end position="60"/>
    </location>
</feature>
<evidence type="ECO:0000313" key="3">
    <source>
        <dbReference type="Proteomes" id="UP000222542"/>
    </source>
</evidence>
<gene>
    <name evidence="2" type="ORF">T459_25779</name>
</gene>
<name>A0A2G2YLU7_CAPAN</name>
<sequence>MTGERFWKVEDSHAMLPPNNVKQFGRPKSKRNREPNEARKRKGEWSQSKKGTQMTYSNYDEPNHNAKGCEKDYIESKMLAEKEMLNFGKEGLEVLTLCCGLVGGHTYLHYTPTTLAMFLSILTRGEFLLYTQVEDDRDEDVEMDM</sequence>
<reference evidence="2 3" key="1">
    <citation type="journal article" date="2014" name="Nat. Genet.">
        <title>Genome sequence of the hot pepper provides insights into the evolution of pungency in Capsicum species.</title>
        <authorList>
            <person name="Kim S."/>
            <person name="Park M."/>
            <person name="Yeom S.I."/>
            <person name="Kim Y.M."/>
            <person name="Lee J.M."/>
            <person name="Lee H.A."/>
            <person name="Seo E."/>
            <person name="Choi J."/>
            <person name="Cheong K."/>
            <person name="Kim K.T."/>
            <person name="Jung K."/>
            <person name="Lee G.W."/>
            <person name="Oh S.K."/>
            <person name="Bae C."/>
            <person name="Kim S.B."/>
            <person name="Lee H.Y."/>
            <person name="Kim S.Y."/>
            <person name="Kim M.S."/>
            <person name="Kang B.C."/>
            <person name="Jo Y.D."/>
            <person name="Yang H.B."/>
            <person name="Jeong H.J."/>
            <person name="Kang W.H."/>
            <person name="Kwon J.K."/>
            <person name="Shin C."/>
            <person name="Lim J.Y."/>
            <person name="Park J.H."/>
            <person name="Huh J.H."/>
            <person name="Kim J.S."/>
            <person name="Kim B.D."/>
            <person name="Cohen O."/>
            <person name="Paran I."/>
            <person name="Suh M.C."/>
            <person name="Lee S.B."/>
            <person name="Kim Y.K."/>
            <person name="Shin Y."/>
            <person name="Noh S.J."/>
            <person name="Park J."/>
            <person name="Seo Y.S."/>
            <person name="Kwon S.Y."/>
            <person name="Kim H.A."/>
            <person name="Park J.M."/>
            <person name="Kim H.J."/>
            <person name="Choi S.B."/>
            <person name="Bosland P.W."/>
            <person name="Reeves G."/>
            <person name="Jo S.H."/>
            <person name="Lee B.W."/>
            <person name="Cho H.T."/>
            <person name="Choi H.S."/>
            <person name="Lee M.S."/>
            <person name="Yu Y."/>
            <person name="Do Choi Y."/>
            <person name="Park B.S."/>
            <person name="van Deynze A."/>
            <person name="Ashrafi H."/>
            <person name="Hill T."/>
            <person name="Kim W.T."/>
            <person name="Pai H.S."/>
            <person name="Ahn H.K."/>
            <person name="Yeam I."/>
            <person name="Giovannoni J.J."/>
            <person name="Rose J.K."/>
            <person name="Sorensen I."/>
            <person name="Lee S.J."/>
            <person name="Kim R.W."/>
            <person name="Choi I.Y."/>
            <person name="Choi B.S."/>
            <person name="Lim J.S."/>
            <person name="Lee Y.H."/>
            <person name="Choi D."/>
        </authorList>
    </citation>
    <scope>NUCLEOTIDE SEQUENCE [LARGE SCALE GENOMIC DNA]</scope>
    <source>
        <strain evidence="3">cv. CM334</strain>
    </source>
</reference>
<evidence type="ECO:0000256" key="1">
    <source>
        <dbReference type="SAM" id="MobiDB-lite"/>
    </source>
</evidence>
<evidence type="ECO:0000313" key="2">
    <source>
        <dbReference type="EMBL" id="PHT70675.1"/>
    </source>
</evidence>
<dbReference type="Proteomes" id="UP000222542">
    <property type="component" value="Unassembled WGS sequence"/>
</dbReference>
<organism evidence="2 3">
    <name type="scientific">Capsicum annuum</name>
    <name type="common">Capsicum pepper</name>
    <dbReference type="NCBI Taxonomy" id="4072"/>
    <lineage>
        <taxon>Eukaryota</taxon>
        <taxon>Viridiplantae</taxon>
        <taxon>Streptophyta</taxon>
        <taxon>Embryophyta</taxon>
        <taxon>Tracheophyta</taxon>
        <taxon>Spermatophyta</taxon>
        <taxon>Magnoliopsida</taxon>
        <taxon>eudicotyledons</taxon>
        <taxon>Gunneridae</taxon>
        <taxon>Pentapetalae</taxon>
        <taxon>asterids</taxon>
        <taxon>lamiids</taxon>
        <taxon>Solanales</taxon>
        <taxon>Solanaceae</taxon>
        <taxon>Solanoideae</taxon>
        <taxon>Capsiceae</taxon>
        <taxon>Capsicum</taxon>
    </lineage>
</organism>
<keyword evidence="3" id="KW-1185">Reference proteome</keyword>
<dbReference type="Gene3D" id="3.40.50.720">
    <property type="entry name" value="NAD(P)-binding Rossmann-like Domain"/>
    <property type="match status" value="1"/>
</dbReference>
<accession>A0A2G2YLU7</accession>
<protein>
    <submittedName>
        <fullName evidence="2">Uncharacterized protein</fullName>
    </submittedName>
</protein>
<feature type="region of interest" description="Disordered" evidence="1">
    <location>
        <begin position="1"/>
        <end position="63"/>
    </location>
</feature>
<reference evidence="2 3" key="2">
    <citation type="journal article" date="2017" name="Genome Biol.">
        <title>New reference genome sequences of hot pepper reveal the massive evolution of plant disease-resistance genes by retroduplication.</title>
        <authorList>
            <person name="Kim S."/>
            <person name="Park J."/>
            <person name="Yeom S.I."/>
            <person name="Kim Y.M."/>
            <person name="Seo E."/>
            <person name="Kim K.T."/>
            <person name="Kim M.S."/>
            <person name="Lee J.M."/>
            <person name="Cheong K."/>
            <person name="Shin H.S."/>
            <person name="Kim S.B."/>
            <person name="Han K."/>
            <person name="Lee J."/>
            <person name="Park M."/>
            <person name="Lee H.A."/>
            <person name="Lee H.Y."/>
            <person name="Lee Y."/>
            <person name="Oh S."/>
            <person name="Lee J.H."/>
            <person name="Choi E."/>
            <person name="Choi E."/>
            <person name="Lee S.E."/>
            <person name="Jeon J."/>
            <person name="Kim H."/>
            <person name="Choi G."/>
            <person name="Song H."/>
            <person name="Lee J."/>
            <person name="Lee S.C."/>
            <person name="Kwon J.K."/>
            <person name="Lee H.Y."/>
            <person name="Koo N."/>
            <person name="Hong Y."/>
            <person name="Kim R.W."/>
            <person name="Kang W.H."/>
            <person name="Huh J.H."/>
            <person name="Kang B.C."/>
            <person name="Yang T.J."/>
            <person name="Lee Y.H."/>
            <person name="Bennetzen J.L."/>
            <person name="Choi D."/>
        </authorList>
    </citation>
    <scope>NUCLEOTIDE SEQUENCE [LARGE SCALE GENOMIC DNA]</scope>
    <source>
        <strain evidence="3">cv. CM334</strain>
    </source>
</reference>
<dbReference type="AlphaFoldDB" id="A0A2G2YLU7"/>
<proteinExistence type="predicted"/>
<dbReference type="Gramene" id="PHT70675">
    <property type="protein sequence ID" value="PHT70675"/>
    <property type="gene ID" value="T459_25779"/>
</dbReference>
<feature type="compositionally biased region" description="Basic and acidic residues" evidence="1">
    <location>
        <begin position="1"/>
        <end position="13"/>
    </location>
</feature>